<accession>A0A4U8YZK4</accession>
<feature type="compositionally biased region" description="Basic and acidic residues" evidence="1">
    <location>
        <begin position="1"/>
        <end position="12"/>
    </location>
</feature>
<dbReference type="EMBL" id="LR536450">
    <property type="protein sequence ID" value="VFU07315.1"/>
    <property type="molecule type" value="Genomic_DNA"/>
</dbReference>
<evidence type="ECO:0000313" key="3">
    <source>
        <dbReference type="EMBL" id="VFU07315.1"/>
    </source>
</evidence>
<dbReference type="KEGG" id="mtun:MTUNDRAET4_0422"/>
<protein>
    <recommendedName>
        <fullName evidence="2">Anti-sigma factor NepR domain-containing protein</fullName>
    </recommendedName>
</protein>
<dbReference type="InterPro" id="IPR041649">
    <property type="entry name" value="NepR"/>
</dbReference>
<keyword evidence="6" id="KW-1185">Reference proteome</keyword>
<feature type="region of interest" description="Disordered" evidence="1">
    <location>
        <begin position="1"/>
        <end position="38"/>
    </location>
</feature>
<evidence type="ECO:0000259" key="2">
    <source>
        <dbReference type="Pfam" id="PF18557"/>
    </source>
</evidence>
<feature type="domain" description="Anti-sigma factor NepR" evidence="2">
    <location>
        <begin position="69"/>
        <end position="101"/>
    </location>
</feature>
<dbReference type="AlphaFoldDB" id="A0A4U8YZK4"/>
<dbReference type="OrthoDB" id="8454456at2"/>
<dbReference type="Proteomes" id="UP000294360">
    <property type="component" value="Chromosome"/>
</dbReference>
<sequence>MSNGENRSKGDPVTKITKSRAGIMKGAAIRENDDSESEDDMFRFNHCAEGNVVSAPRSRKPSAKPDIADQIGLGLRSVYNDVLSQPVPDRFFDLLKQLERAPGAQLKKDAP</sequence>
<dbReference type="EMBL" id="CABFMQ020000098">
    <property type="protein sequence ID" value="VTZ51578.1"/>
    <property type="molecule type" value="Genomic_DNA"/>
</dbReference>
<organism evidence="3 5">
    <name type="scientific">Methylocella tundrae</name>
    <dbReference type="NCBI Taxonomy" id="227605"/>
    <lineage>
        <taxon>Bacteria</taxon>
        <taxon>Pseudomonadati</taxon>
        <taxon>Pseudomonadota</taxon>
        <taxon>Alphaproteobacteria</taxon>
        <taxon>Hyphomicrobiales</taxon>
        <taxon>Beijerinckiaceae</taxon>
        <taxon>Methylocella</taxon>
    </lineage>
</organism>
<name>A0A4U8YZK4_METTU</name>
<evidence type="ECO:0000313" key="4">
    <source>
        <dbReference type="EMBL" id="VTZ51578.1"/>
    </source>
</evidence>
<evidence type="ECO:0000256" key="1">
    <source>
        <dbReference type="SAM" id="MobiDB-lite"/>
    </source>
</evidence>
<evidence type="ECO:0000313" key="5">
    <source>
        <dbReference type="Proteomes" id="UP000294360"/>
    </source>
</evidence>
<proteinExistence type="predicted"/>
<reference evidence="4 6" key="2">
    <citation type="submission" date="2019-05" db="EMBL/GenBank/DDBJ databases">
        <authorList>
            <person name="Farhan Ul Haque M."/>
        </authorList>
    </citation>
    <scope>NUCLEOTIDE SEQUENCE [LARGE SCALE GENOMIC DNA]</scope>
    <source>
        <strain evidence="4">2</strain>
    </source>
</reference>
<gene>
    <name evidence="4" type="ORF">MPC4_40175</name>
    <name evidence="3" type="ORF">MTUNDRAET4_0422</name>
</gene>
<dbReference type="RefSeq" id="WP_134486379.1">
    <property type="nucleotide sequence ID" value="NZ_CABFMQ020000098.1"/>
</dbReference>
<reference evidence="3 5" key="1">
    <citation type="submission" date="2019-03" db="EMBL/GenBank/DDBJ databases">
        <authorList>
            <person name="Kox A.R. M."/>
        </authorList>
    </citation>
    <scope>NUCLEOTIDE SEQUENCE [LARGE SCALE GENOMIC DNA]</scope>
    <source>
        <strain evidence="3">MTUNDRAET4 annotated genome</strain>
    </source>
</reference>
<dbReference type="Pfam" id="PF18557">
    <property type="entry name" value="NepR"/>
    <property type="match status" value="1"/>
</dbReference>
<evidence type="ECO:0000313" key="6">
    <source>
        <dbReference type="Proteomes" id="UP000485880"/>
    </source>
</evidence>
<dbReference type="Proteomes" id="UP000485880">
    <property type="component" value="Unassembled WGS sequence"/>
</dbReference>